<dbReference type="PANTHER" id="PTHR40619:SF3">
    <property type="entry name" value="FUNGAL STAND N-TERMINAL GOODBYE DOMAIN-CONTAINING PROTEIN"/>
    <property type="match status" value="1"/>
</dbReference>
<dbReference type="Pfam" id="PF24809">
    <property type="entry name" value="DUF7708"/>
    <property type="match status" value="1"/>
</dbReference>
<dbReference type="Proteomes" id="UP000472372">
    <property type="component" value="Chromosome 5"/>
</dbReference>
<dbReference type="EMBL" id="HG992981">
    <property type="protein sequence ID" value="CAE7179122.1"/>
    <property type="molecule type" value="Genomic_DNA"/>
</dbReference>
<dbReference type="InterPro" id="IPR056125">
    <property type="entry name" value="DUF7708"/>
</dbReference>
<name>A0A6S6W4S4_9PLEO</name>
<reference evidence="2" key="1">
    <citation type="submission" date="2021-02" db="EMBL/GenBank/DDBJ databases">
        <authorList>
            <person name="Syme A R."/>
            <person name="Syme A R."/>
            <person name="Moolhuijzen P."/>
        </authorList>
    </citation>
    <scope>NUCLEOTIDE SEQUENCE</scope>
    <source>
        <strain evidence="2">W1-1</strain>
    </source>
</reference>
<accession>A0A6S6W4S4</accession>
<evidence type="ECO:0000313" key="3">
    <source>
        <dbReference type="Proteomes" id="UP000472372"/>
    </source>
</evidence>
<gene>
    <name evidence="2" type="ORF">PTTW11_06488</name>
</gene>
<proteinExistence type="predicted"/>
<evidence type="ECO:0000313" key="2">
    <source>
        <dbReference type="EMBL" id="CAE7179122.1"/>
    </source>
</evidence>
<feature type="domain" description="DUF7708" evidence="1">
    <location>
        <begin position="165"/>
        <end position="288"/>
    </location>
</feature>
<evidence type="ECO:0000259" key="1">
    <source>
        <dbReference type="Pfam" id="PF24809"/>
    </source>
</evidence>
<dbReference type="AlphaFoldDB" id="A0A6S6W4S4"/>
<dbReference type="PANTHER" id="PTHR40619">
    <property type="entry name" value="FUNGAL STAND N-TERMINAL GOODBYE DOMAIN-CONTAINING PROTEIN"/>
    <property type="match status" value="1"/>
</dbReference>
<protein>
    <recommendedName>
        <fullName evidence="1">DUF7708 domain-containing protein</fullName>
    </recommendedName>
</protein>
<organism evidence="2 3">
    <name type="scientific">Pyrenophora teres f. teres</name>
    <dbReference type="NCBI Taxonomy" id="97479"/>
    <lineage>
        <taxon>Eukaryota</taxon>
        <taxon>Fungi</taxon>
        <taxon>Dikarya</taxon>
        <taxon>Ascomycota</taxon>
        <taxon>Pezizomycotina</taxon>
        <taxon>Dothideomycetes</taxon>
        <taxon>Pleosporomycetidae</taxon>
        <taxon>Pleosporales</taxon>
        <taxon>Pleosporineae</taxon>
        <taxon>Pleosporaceae</taxon>
        <taxon>Pyrenophora</taxon>
    </lineage>
</organism>
<sequence length="613" mass="68559">MIVASASSRSDIEKFEGAALVRRFTDELKGQTTLERATISAQQEQDAFVEKQMEARMRELYKDSDGSGASFHAAESARLALMETCKIFETQERVSTLSKIGFSRKPARTAANTALQSRVADGFVHLSEYIGNLETEWKSKQGRAAQRFRSICGGLDAHESAFKLFPSQNEYASVLCGGLKLIITAAVNHDEISDIISETVTTITEKAGRASYILLNVHTKSARELYSELYAQVFLFYRDAIEWYMKSKTSRFFSSFNEKLKGRYESAADKINATVNEMYGLQSTAQFAYVRINLPEQQLLDQILHSRQQNFDTSTLVWAGRNAQQLLLSSYESASVEASNRSRVQYEGCHDISAPPQKNAVSDLINRTVAGKFATGLKKWVIGSEGHSVLNDGRFWLPEVDIVWRLQDWIGNEPKSPTLWISSPGVSQAELSGSRAAALNALVAAWTAELPIISHFCERARYATLSEGQDVEKVGLIGLVYNLITQLLQFSFEKDEFEIPQPQVEALNGSDESWPQALDMLSALLKATPHLRICVIDGLNDLAFAGGEKWCSDFLRMLFEHQRSCHGSFKILLTTLGQSRVLQDHVDVADHVFTHTEAREVIRAGRWYKVSES</sequence>